<evidence type="ECO:0000256" key="6">
    <source>
        <dbReference type="ARBA" id="ARBA00023180"/>
    </source>
</evidence>
<comment type="subcellular location">
    <subcellularLocation>
        <location evidence="1">Membrane</location>
        <topology evidence="1">Multi-pass membrane protein</topology>
    </subcellularLocation>
</comment>
<dbReference type="Pfam" id="PF00211">
    <property type="entry name" value="Guanylate_cyc"/>
    <property type="match status" value="1"/>
</dbReference>
<feature type="domain" description="Guanylate cyclase" evidence="10">
    <location>
        <begin position="560"/>
        <end position="613"/>
    </location>
</feature>
<evidence type="ECO:0000256" key="7">
    <source>
        <dbReference type="SAM" id="MobiDB-lite"/>
    </source>
</evidence>
<evidence type="ECO:0000313" key="11">
    <source>
        <dbReference type="EMBL" id="JAC72082.1"/>
    </source>
</evidence>
<evidence type="ECO:0000256" key="3">
    <source>
        <dbReference type="ARBA" id="ARBA00022989"/>
    </source>
</evidence>
<evidence type="ECO:0000259" key="10">
    <source>
        <dbReference type="PROSITE" id="PS50125"/>
    </source>
</evidence>
<name>A0A061RGM2_9CHLO</name>
<organism evidence="11">
    <name type="scientific">Tetraselmis sp. GSL018</name>
    <dbReference type="NCBI Taxonomy" id="582737"/>
    <lineage>
        <taxon>Eukaryota</taxon>
        <taxon>Viridiplantae</taxon>
        <taxon>Chlorophyta</taxon>
        <taxon>core chlorophytes</taxon>
        <taxon>Chlorodendrophyceae</taxon>
        <taxon>Chlorodendrales</taxon>
        <taxon>Chlorodendraceae</taxon>
        <taxon>Tetraselmis</taxon>
    </lineage>
</organism>
<feature type="region of interest" description="Disordered" evidence="7">
    <location>
        <begin position="1137"/>
        <end position="1168"/>
    </location>
</feature>
<dbReference type="InterPro" id="IPR029787">
    <property type="entry name" value="Nucleotide_cyclase"/>
</dbReference>
<dbReference type="PROSITE" id="PS50125">
    <property type="entry name" value="GUANYLATE_CYCLASE_2"/>
    <property type="match status" value="1"/>
</dbReference>
<dbReference type="InterPro" id="IPR028082">
    <property type="entry name" value="Peripla_BP_I"/>
</dbReference>
<keyword evidence="2 8" id="KW-0812">Transmembrane</keyword>
<sequence>MQLKFVSTTILSFTTLIFLSEVSFQCTLEQLNNTYCEDAYSIGLLLPLCESEEAEGSCHFWSIRLAITLLAFQIFDEQKGSTGMNQTMTPNQFRIKPKVLNTGFDPATAIEAVVDSWETPAVALVGPSRSDVAVPVATLGKALHWPQVSYGATSTELSNSVLFPYFSRTTHTTSSSSLGMAGVIKYYGWTSAAVLYPSEEWGFNLLSKISASLAQLGHSVDLFPVSFVSGQKQELRDALDSIKSSGNRLILGLLLNDDIPTALDYAAEIGVIGEGYQWFGTDVAYDLGLDELKSGAASGDEQASQQLERRVQALRGALKVTVRSITGAWQQVDEVFRDVDADAFRLVAAEAGAPQYTVSLFKPGFFSNGFLGNFTSSTPAYAYDAVWAVALALASLHDQLQPRDGAANATLVGAEERAKAIFAAVVAQDFEGVTGRVRFNATTGDRLDSTFKLELNFFDAEEAGFVPAGLYDPANDTLVLIGPPIVWPDGTTSPPSLAPGSRREILQTALVGTVAVLVFLLLLAGIGMVYYRRTLGERLTRLAEMRQKRRGPPVQGGHVALAITDIQGSTTLWDRLPEAMARDIKVHHRILRHLLQKVSGYEVATEGDSFKCAFHTAEDAVAWAVLVQINLHLAPWSPELEDGGHAILRSQPDWANPDVPTMSEVHMHAIDALGAYGPTMRHMQQIAGKSKETIPPLFSPPRPPWAKRSSIRGAIPLIPVSGDRPQEMPVFRGLRVRIGIHAGTATDVSANESTKRAVYGGAVAVMAEAVSKAPVGGQIIMSGETLAAIPSMDGLAARVAAHCRWAKRNSGGVSVMHLGQHAILNEEVVATGSNLRSIASQSQLAEDGPGAVDGPMSAEAELIEVVPWLLKDRSKYFPPPQTIMQISAAFSQAPTAEGVTIVFAWFEKYKSCLMFSPSGMPEIMAIYNRILRNHIQMHDGYEVENDNGVFVVAFSSAVSAMSWALDVQLGLLHAEWPASIRVFQDMPELSDPVTGAVLFRGPRCGIGMCTGKAEIMQPCPRTGRAEYFGSLMNHAARVAFSGVGGQVLLHDRTWSAVHKEARHGAKIPEHHHLTLGAHSLKGIKDAVVIHQVSPPSLVARQFPMIKTVTAIGSEGFDEVARYLSQEAPILRQHLNMRQSSSAVSSRTTTNSSNTVENAQLPGTVPDGNAIGDAEISVPALSRQPSRESIETIVVA</sequence>
<dbReference type="GO" id="GO:0016020">
    <property type="term" value="C:membrane"/>
    <property type="evidence" value="ECO:0007669"/>
    <property type="project" value="UniProtKB-SubCell"/>
</dbReference>
<evidence type="ECO:0000256" key="2">
    <source>
        <dbReference type="ARBA" id="ARBA00022692"/>
    </source>
</evidence>
<gene>
    <name evidence="11" type="ORF">TSPGSL018_528</name>
</gene>
<dbReference type="InterPro" id="IPR000337">
    <property type="entry name" value="GPCR_3"/>
</dbReference>
<keyword evidence="4 8" id="KW-0472">Membrane</keyword>
<dbReference type="InterPro" id="IPR001828">
    <property type="entry name" value="ANF_lig-bd_rcpt"/>
</dbReference>
<proteinExistence type="predicted"/>
<accession>A0A061RGM2</accession>
<dbReference type="InterPro" id="IPR001054">
    <property type="entry name" value="A/G_cyclase"/>
</dbReference>
<dbReference type="AlphaFoldDB" id="A0A061RGM2"/>
<feature type="chain" id="PRO_5001605592" evidence="9">
    <location>
        <begin position="25"/>
        <end position="1195"/>
    </location>
</feature>
<dbReference type="Gene3D" id="3.40.50.2300">
    <property type="match status" value="2"/>
</dbReference>
<dbReference type="InterPro" id="IPR050697">
    <property type="entry name" value="Adenylyl/Guanylyl_Cyclase_3/4"/>
</dbReference>
<evidence type="ECO:0000256" key="8">
    <source>
        <dbReference type="SAM" id="Phobius"/>
    </source>
</evidence>
<dbReference type="EMBL" id="GBEZ01013954">
    <property type="protein sequence ID" value="JAC72082.1"/>
    <property type="molecule type" value="Transcribed_RNA"/>
</dbReference>
<dbReference type="SUPFAM" id="SSF55073">
    <property type="entry name" value="Nucleotide cyclase"/>
    <property type="match status" value="2"/>
</dbReference>
<keyword evidence="5" id="KW-0675">Receptor</keyword>
<reference evidence="11" key="1">
    <citation type="submission" date="2014-05" db="EMBL/GenBank/DDBJ databases">
        <title>The transcriptome of the halophilic microalga Tetraselmis sp. GSL018 isolated from the Great Salt Lake, Utah.</title>
        <authorList>
            <person name="Jinkerson R.E."/>
            <person name="D'Adamo S."/>
            <person name="Posewitz M.C."/>
        </authorList>
    </citation>
    <scope>NUCLEOTIDE SEQUENCE</scope>
    <source>
        <strain evidence="11">GSL018</strain>
    </source>
</reference>
<feature type="signal peptide" evidence="9">
    <location>
        <begin position="1"/>
        <end position="24"/>
    </location>
</feature>
<keyword evidence="9" id="KW-0732">Signal</keyword>
<feature type="transmembrane region" description="Helical" evidence="8">
    <location>
        <begin position="509"/>
        <end position="531"/>
    </location>
</feature>
<dbReference type="GO" id="GO:0004930">
    <property type="term" value="F:G protein-coupled receptor activity"/>
    <property type="evidence" value="ECO:0007669"/>
    <property type="project" value="InterPro"/>
</dbReference>
<evidence type="ECO:0000256" key="1">
    <source>
        <dbReference type="ARBA" id="ARBA00004141"/>
    </source>
</evidence>
<dbReference type="SUPFAM" id="SSF53822">
    <property type="entry name" value="Periplasmic binding protein-like I"/>
    <property type="match status" value="1"/>
</dbReference>
<keyword evidence="3 8" id="KW-1133">Transmembrane helix</keyword>
<feature type="compositionally biased region" description="Low complexity" evidence="7">
    <location>
        <begin position="1139"/>
        <end position="1155"/>
    </location>
</feature>
<protein>
    <submittedName>
        <fullName evidence="11">Adenylate cyclase</fullName>
    </submittedName>
</protein>
<dbReference type="Pfam" id="PF01094">
    <property type="entry name" value="ANF_receptor"/>
    <property type="match status" value="1"/>
</dbReference>
<dbReference type="PANTHER" id="PTHR43081">
    <property type="entry name" value="ADENYLATE CYCLASE, TERMINAL-DIFFERENTIATION SPECIFIC-RELATED"/>
    <property type="match status" value="1"/>
</dbReference>
<dbReference type="GO" id="GO:0035556">
    <property type="term" value="P:intracellular signal transduction"/>
    <property type="evidence" value="ECO:0007669"/>
    <property type="project" value="InterPro"/>
</dbReference>
<dbReference type="Gene3D" id="3.30.70.1230">
    <property type="entry name" value="Nucleotide cyclase"/>
    <property type="match status" value="2"/>
</dbReference>
<dbReference type="GO" id="GO:0009190">
    <property type="term" value="P:cyclic nucleotide biosynthetic process"/>
    <property type="evidence" value="ECO:0007669"/>
    <property type="project" value="InterPro"/>
</dbReference>
<keyword evidence="6" id="KW-0325">Glycoprotein</keyword>
<dbReference type="PANTHER" id="PTHR43081:SF1">
    <property type="entry name" value="ADENYLATE CYCLASE, TERMINAL-DIFFERENTIATION SPECIFIC"/>
    <property type="match status" value="1"/>
</dbReference>
<evidence type="ECO:0000256" key="9">
    <source>
        <dbReference type="SAM" id="SignalP"/>
    </source>
</evidence>
<evidence type="ECO:0000256" key="4">
    <source>
        <dbReference type="ARBA" id="ARBA00023136"/>
    </source>
</evidence>
<evidence type="ECO:0000256" key="5">
    <source>
        <dbReference type="ARBA" id="ARBA00023170"/>
    </source>
</evidence>
<dbReference type="PRINTS" id="PR00248">
    <property type="entry name" value="GPCRMGR"/>
</dbReference>